<evidence type="ECO:0000313" key="2">
    <source>
        <dbReference type="Proteomes" id="UP001143543"/>
    </source>
</evidence>
<organism evidence="1 2">
    <name type="scientific">Neptunitalea lumnitzerae</name>
    <dbReference type="NCBI Taxonomy" id="2965509"/>
    <lineage>
        <taxon>Bacteria</taxon>
        <taxon>Pseudomonadati</taxon>
        <taxon>Bacteroidota</taxon>
        <taxon>Flavobacteriia</taxon>
        <taxon>Flavobacteriales</taxon>
        <taxon>Flavobacteriaceae</taxon>
        <taxon>Neptunitalea</taxon>
    </lineage>
</organism>
<dbReference type="Proteomes" id="UP001143543">
    <property type="component" value="Unassembled WGS sequence"/>
</dbReference>
<accession>A0ABQ5ML51</accession>
<proteinExistence type="predicted"/>
<evidence type="ECO:0008006" key="3">
    <source>
        <dbReference type="Google" id="ProtNLM"/>
    </source>
</evidence>
<protein>
    <recommendedName>
        <fullName evidence="3">Lipoprotein</fullName>
    </recommendedName>
</protein>
<comment type="caution">
    <text evidence="1">The sequence shown here is derived from an EMBL/GenBank/DDBJ whole genome shotgun (WGS) entry which is preliminary data.</text>
</comment>
<name>A0ABQ5ML51_9FLAO</name>
<reference evidence="1" key="1">
    <citation type="submission" date="2022-07" db="EMBL/GenBank/DDBJ databases">
        <title>Taxonomy of Novel Oxalotrophic and Methylotrophic Bacteria.</title>
        <authorList>
            <person name="Sahin N."/>
            <person name="Tani A."/>
        </authorList>
    </citation>
    <scope>NUCLEOTIDE SEQUENCE</scope>
    <source>
        <strain evidence="1">Y10</strain>
    </source>
</reference>
<gene>
    <name evidence="1" type="ORF">Y10_24710</name>
</gene>
<dbReference type="EMBL" id="BRVO01000003">
    <property type="protein sequence ID" value="GLB50103.1"/>
    <property type="molecule type" value="Genomic_DNA"/>
</dbReference>
<keyword evidence="2" id="KW-1185">Reference proteome</keyword>
<evidence type="ECO:0000313" key="1">
    <source>
        <dbReference type="EMBL" id="GLB50103.1"/>
    </source>
</evidence>
<sequence>MYTSTDSSIDKTKLENKLKYLNFLFIVLLFNSCKEQNINTLKVKNVKFTDLPVEITQYLRNPTDVQNDISTMLLELPKEKENEYKLETVKTWIGPWVSHEKLINIKNNTIYKINQGVPSPYIIFENKLYIPNGYNILTTVDDLNSVEFTRYELK</sequence>